<organism evidence="2 3">
    <name type="scientific">Plasmodium malariae</name>
    <dbReference type="NCBI Taxonomy" id="5858"/>
    <lineage>
        <taxon>Eukaryota</taxon>
        <taxon>Sar</taxon>
        <taxon>Alveolata</taxon>
        <taxon>Apicomplexa</taxon>
        <taxon>Aconoidasida</taxon>
        <taxon>Haemosporida</taxon>
        <taxon>Plasmodiidae</taxon>
        <taxon>Plasmodium</taxon>
        <taxon>Plasmodium (Plasmodium)</taxon>
    </lineage>
</organism>
<dbReference type="VEuPathDB" id="PlasmoDB:PmUG01_07040700"/>
<name>A0A1C3KC03_PLAMA</name>
<dbReference type="AlphaFoldDB" id="A0A1C3KC03"/>
<feature type="compositionally biased region" description="Basic and acidic residues" evidence="1">
    <location>
        <begin position="56"/>
        <end position="83"/>
    </location>
</feature>
<reference evidence="2 3" key="1">
    <citation type="submission" date="2016-06" db="EMBL/GenBank/DDBJ databases">
        <authorList>
            <consortium name="Pathogen Informatics"/>
        </authorList>
    </citation>
    <scope>NUCLEOTIDE SEQUENCE [LARGE SCALE GENOMIC DNA]</scope>
    <source>
        <strain evidence="2">PmlGA01</strain>
    </source>
</reference>
<dbReference type="Proteomes" id="UP000219799">
    <property type="component" value="Chromosome 7"/>
</dbReference>
<evidence type="ECO:0000313" key="3">
    <source>
        <dbReference type="Proteomes" id="UP000219799"/>
    </source>
</evidence>
<feature type="compositionally biased region" description="Low complexity" evidence="1">
    <location>
        <begin position="92"/>
        <end position="126"/>
    </location>
</feature>
<evidence type="ECO:0000256" key="1">
    <source>
        <dbReference type="SAM" id="MobiDB-lite"/>
    </source>
</evidence>
<protein>
    <submittedName>
        <fullName evidence="2">Uncharacterized protein</fullName>
    </submittedName>
</protein>
<dbReference type="EMBL" id="LT594495">
    <property type="protein sequence ID" value="SBT71066.1"/>
    <property type="molecule type" value="Genomic_DNA"/>
</dbReference>
<proteinExistence type="predicted"/>
<accession>A0A1C3KC03</accession>
<gene>
    <name evidence="2" type="primary">PmlGA01_070031300</name>
    <name evidence="2" type="ORF">PMLGA01_070031300</name>
</gene>
<feature type="region of interest" description="Disordered" evidence="1">
    <location>
        <begin position="56"/>
        <end position="127"/>
    </location>
</feature>
<evidence type="ECO:0000313" key="2">
    <source>
        <dbReference type="EMBL" id="SBT71066.1"/>
    </source>
</evidence>
<sequence length="363" mass="43644">MHSFSCVSVLQNADGRNINIFEKRYGYNLNDLHSYIYKINLPLKPRYINYVLEEKQKGKNKIKSSEDSLKEKEPDDGNEKDRQALNYKHNNSDSNNYINSSNNSHNNSSRNSNRNRNSNSSGTSSNQVDIYHKYERENINNPQNVYKNKIVINNVESNEKYEDKYVHMSYDKNYIYDEEKNNIYTDDNISNYISQENDILSDKNKFSTKKTYVNLCLNYYNNLDTCVTKKYQKNVQSRKYKFTRLHTCKPHYILFSRCIKYRDRKLMNEIKKIELNYYSSLNRINRSIYLNEFSTNLGYHEYLISKQFDSVEKIKLNKELSELRERYNHILKYNLCDDHLPKFDKQKRKTYSDNEKKYILLNI</sequence>